<reference evidence="1 2" key="1">
    <citation type="journal article" date="2016" name="Nat. Commun.">
        <title>Thousands of microbial genomes shed light on interconnected biogeochemical processes in an aquifer system.</title>
        <authorList>
            <person name="Anantharaman K."/>
            <person name="Brown C.T."/>
            <person name="Hug L.A."/>
            <person name="Sharon I."/>
            <person name="Castelle C.J."/>
            <person name="Probst A.J."/>
            <person name="Thomas B.C."/>
            <person name="Singh A."/>
            <person name="Wilkins M.J."/>
            <person name="Karaoz U."/>
            <person name="Brodie E.L."/>
            <person name="Williams K.H."/>
            <person name="Hubbard S.S."/>
            <person name="Banfield J.F."/>
        </authorList>
    </citation>
    <scope>NUCLEOTIDE SEQUENCE [LARGE SCALE GENOMIC DNA]</scope>
</reference>
<gene>
    <name evidence="1" type="ORF">A2994_00485</name>
</gene>
<dbReference type="Proteomes" id="UP000179010">
    <property type="component" value="Unassembled WGS sequence"/>
</dbReference>
<comment type="caution">
    <text evidence="1">The sequence shown here is derived from an EMBL/GenBank/DDBJ whole genome shotgun (WGS) entry which is preliminary data.</text>
</comment>
<dbReference type="AlphaFoldDB" id="A0A1F4PMJ1"/>
<dbReference type="EMBL" id="METE01000011">
    <property type="protein sequence ID" value="OGB85073.1"/>
    <property type="molecule type" value="Genomic_DNA"/>
</dbReference>
<accession>A0A1F4PMJ1</accession>
<evidence type="ECO:0000313" key="1">
    <source>
        <dbReference type="EMBL" id="OGB85073.1"/>
    </source>
</evidence>
<proteinExistence type="predicted"/>
<sequence length="140" mass="15793">MKKQVGNPEGVSQKLKQKAMNDRQFEKLVSNLQDVMRCPNCSSPYFLDDIHYLGQMDTMTFLHLRCHKCSTPVFASVAVADQEGGLLEAEIVDEQIIKRRKLSPTDSPLFRPVTHDDVLDIHDALFKSGDSLDLFLKPGC</sequence>
<name>A0A1F4PMJ1_UNCK3</name>
<protein>
    <submittedName>
        <fullName evidence="1">Uncharacterized protein</fullName>
    </submittedName>
</protein>
<dbReference type="STRING" id="1798539.A2994_00485"/>
<evidence type="ECO:0000313" key="2">
    <source>
        <dbReference type="Proteomes" id="UP000179010"/>
    </source>
</evidence>
<organism evidence="1 2">
    <name type="scientific">candidate division Kazan bacterium RIFCSPLOWO2_01_FULL_48_13</name>
    <dbReference type="NCBI Taxonomy" id="1798539"/>
    <lineage>
        <taxon>Bacteria</taxon>
        <taxon>Bacteria division Kazan-3B-28</taxon>
    </lineage>
</organism>